<accession>A0A1G2I1J4</accession>
<evidence type="ECO:0000313" key="5">
    <source>
        <dbReference type="Proteomes" id="UP000178820"/>
    </source>
</evidence>
<dbReference type="InterPro" id="IPR018911">
    <property type="entry name" value="Gmad2_Ig-like_dom"/>
</dbReference>
<feature type="domain" description="Bacterial spore germination immunoglobulin-like" evidence="3">
    <location>
        <begin position="122"/>
        <end position="208"/>
    </location>
</feature>
<evidence type="ECO:0000259" key="2">
    <source>
        <dbReference type="Pfam" id="PF10646"/>
    </source>
</evidence>
<dbReference type="STRING" id="1802207.A3D44_03965"/>
<dbReference type="Proteomes" id="UP000178820">
    <property type="component" value="Unassembled WGS sequence"/>
</dbReference>
<organism evidence="4 5">
    <name type="scientific">Candidatus Staskawiczbacteria bacterium RIFCSPHIGHO2_02_FULL_42_22</name>
    <dbReference type="NCBI Taxonomy" id="1802207"/>
    <lineage>
        <taxon>Bacteria</taxon>
        <taxon>Candidatus Staskawicziibacteriota</taxon>
    </lineage>
</organism>
<keyword evidence="1" id="KW-1133">Transmembrane helix</keyword>
<keyword evidence="1" id="KW-0812">Transmembrane</keyword>
<evidence type="ECO:0008006" key="6">
    <source>
        <dbReference type="Google" id="ProtNLM"/>
    </source>
</evidence>
<dbReference type="Pfam" id="PF10648">
    <property type="entry name" value="Gmad2"/>
    <property type="match status" value="1"/>
</dbReference>
<dbReference type="InterPro" id="IPR019606">
    <property type="entry name" value="GerMN"/>
</dbReference>
<dbReference type="EMBL" id="MHOT01000019">
    <property type="protein sequence ID" value="OGZ68643.1"/>
    <property type="molecule type" value="Genomic_DNA"/>
</dbReference>
<keyword evidence="1" id="KW-0472">Membrane</keyword>
<evidence type="ECO:0000256" key="1">
    <source>
        <dbReference type="SAM" id="Phobius"/>
    </source>
</evidence>
<gene>
    <name evidence="4" type="ORF">A3D44_03965</name>
</gene>
<protein>
    <recommendedName>
        <fullName evidence="6">GerMN domain-containing protein</fullName>
    </recommendedName>
</protein>
<proteinExistence type="predicted"/>
<dbReference type="Pfam" id="PF10646">
    <property type="entry name" value="Germane"/>
    <property type="match status" value="1"/>
</dbReference>
<sequence length="358" mass="38991">MNQKIILALIIGVVVLVLAGVAWMLFFSNAPVNNGIGQNPSNVIIQGIITKDTPGARPGVWYITYEEPGSPALRKELDVSAINFTNKYLYNGQTARVEGYESNNVVKVTTLQILNVYKDDLIWAASPLPNDVLVSPIMVTGQARGNWFFEASFPVALLDANGKVLAQVPAQAQSEWMTTDYVGFGALLPFLKPATSTGTLVLQKDNPSGLPEHADELRIPVRFETAEKTVTLYYYNANNDKDASGNIMCSSQGLVGVVRRFPISTTPIQDAIKLLLQGQLTAVEKSQGISTEYPLPGVSLKSANLKDGVLTLEFSDPQNKTGGGSCRVGILWKQIESTAKQFPEVKSVRFIPEELFQP</sequence>
<evidence type="ECO:0000259" key="3">
    <source>
        <dbReference type="Pfam" id="PF10648"/>
    </source>
</evidence>
<reference evidence="4 5" key="1">
    <citation type="journal article" date="2016" name="Nat. Commun.">
        <title>Thousands of microbial genomes shed light on interconnected biogeochemical processes in an aquifer system.</title>
        <authorList>
            <person name="Anantharaman K."/>
            <person name="Brown C.T."/>
            <person name="Hug L.A."/>
            <person name="Sharon I."/>
            <person name="Castelle C.J."/>
            <person name="Probst A.J."/>
            <person name="Thomas B.C."/>
            <person name="Singh A."/>
            <person name="Wilkins M.J."/>
            <person name="Karaoz U."/>
            <person name="Brodie E.L."/>
            <person name="Williams K.H."/>
            <person name="Hubbard S.S."/>
            <person name="Banfield J.F."/>
        </authorList>
    </citation>
    <scope>NUCLEOTIDE SEQUENCE [LARGE SCALE GENOMIC DNA]</scope>
</reference>
<dbReference type="AlphaFoldDB" id="A0A1G2I1J4"/>
<evidence type="ECO:0000313" key="4">
    <source>
        <dbReference type="EMBL" id="OGZ68643.1"/>
    </source>
</evidence>
<comment type="caution">
    <text evidence="4">The sequence shown here is derived from an EMBL/GenBank/DDBJ whole genome shotgun (WGS) entry which is preliminary data.</text>
</comment>
<feature type="transmembrane region" description="Helical" evidence="1">
    <location>
        <begin position="5"/>
        <end position="26"/>
    </location>
</feature>
<feature type="domain" description="GerMN" evidence="2">
    <location>
        <begin position="231"/>
        <end position="350"/>
    </location>
</feature>
<name>A0A1G2I1J4_9BACT</name>